<dbReference type="RefSeq" id="WP_142455349.1">
    <property type="nucleotide sequence ID" value="NZ_FXTP01000013.1"/>
</dbReference>
<evidence type="ECO:0000313" key="8">
    <source>
        <dbReference type="EMBL" id="SMO86159.1"/>
    </source>
</evidence>
<evidence type="ECO:0000256" key="3">
    <source>
        <dbReference type="ARBA" id="ARBA00022801"/>
    </source>
</evidence>
<dbReference type="PANTHER" id="PTHR32060:SF22">
    <property type="entry name" value="CARBOXYL-TERMINAL-PROCESSING PEPTIDASE 3, CHLOROPLASTIC"/>
    <property type="match status" value="1"/>
</dbReference>
<dbReference type="InterPro" id="IPR001478">
    <property type="entry name" value="PDZ"/>
</dbReference>
<organism evidence="8 9">
    <name type="scientific">Gracilimonas mengyeensis</name>
    <dbReference type="NCBI Taxonomy" id="1302730"/>
    <lineage>
        <taxon>Bacteria</taxon>
        <taxon>Pseudomonadati</taxon>
        <taxon>Balneolota</taxon>
        <taxon>Balneolia</taxon>
        <taxon>Balneolales</taxon>
        <taxon>Balneolaceae</taxon>
        <taxon>Gracilimonas</taxon>
    </lineage>
</organism>
<dbReference type="GO" id="GO:0008236">
    <property type="term" value="F:serine-type peptidase activity"/>
    <property type="evidence" value="ECO:0007669"/>
    <property type="project" value="UniProtKB-KW"/>
</dbReference>
<dbReference type="Gene3D" id="3.30.750.44">
    <property type="match status" value="1"/>
</dbReference>
<dbReference type="CDD" id="cd07560">
    <property type="entry name" value="Peptidase_S41_CPP"/>
    <property type="match status" value="1"/>
</dbReference>
<feature type="domain" description="PDZ" evidence="7">
    <location>
        <begin position="78"/>
        <end position="149"/>
    </location>
</feature>
<keyword evidence="9" id="KW-1185">Reference proteome</keyword>
<accession>A0A521EQD5</accession>
<gene>
    <name evidence="8" type="ORF">SAMN06265219_11349</name>
</gene>
<dbReference type="InterPro" id="IPR005151">
    <property type="entry name" value="Tail-specific_protease"/>
</dbReference>
<dbReference type="Gene3D" id="3.90.226.10">
    <property type="entry name" value="2-enoyl-CoA Hydratase, Chain A, domain 1"/>
    <property type="match status" value="1"/>
</dbReference>
<dbReference type="SMART" id="SM00245">
    <property type="entry name" value="TSPc"/>
    <property type="match status" value="1"/>
</dbReference>
<dbReference type="Pfam" id="PF17820">
    <property type="entry name" value="PDZ_6"/>
    <property type="match status" value="1"/>
</dbReference>
<dbReference type="AlphaFoldDB" id="A0A521EQD5"/>
<dbReference type="InterPro" id="IPR029045">
    <property type="entry name" value="ClpP/crotonase-like_dom_sf"/>
</dbReference>
<dbReference type="SUPFAM" id="SSF50156">
    <property type="entry name" value="PDZ domain-like"/>
    <property type="match status" value="1"/>
</dbReference>
<dbReference type="EMBL" id="FXTP01000013">
    <property type="protein sequence ID" value="SMO86159.1"/>
    <property type="molecule type" value="Genomic_DNA"/>
</dbReference>
<dbReference type="GO" id="GO:0006508">
    <property type="term" value="P:proteolysis"/>
    <property type="evidence" value="ECO:0007669"/>
    <property type="project" value="UniProtKB-KW"/>
</dbReference>
<comment type="similarity">
    <text evidence="1 5">Belongs to the peptidase S41A family.</text>
</comment>
<evidence type="ECO:0000313" key="9">
    <source>
        <dbReference type="Proteomes" id="UP000317557"/>
    </source>
</evidence>
<keyword evidence="2 5" id="KW-0645">Protease</keyword>
<dbReference type="GO" id="GO:0004175">
    <property type="term" value="F:endopeptidase activity"/>
    <property type="evidence" value="ECO:0007669"/>
    <property type="project" value="TreeGrafter"/>
</dbReference>
<sequence>MKKGKKKFKVGLLSAIVVLASAGIAAQQTDIYFLIKKNFSIFSEAYELVALEYVDEVDPEILMRTGIDAMLETLDPYTVMFNESQNEQAEIMSRGNYAGIGIEAGYRDGEIVVVAPTEGGPAEQAGIRAGDVIVAIDGVSTEGMQPEEVNTLTSGEVGSEINITIERFGLDQTLDFSLTRERIDVSNVSYSGFIGENENTGYIRLTQFGQNSAEEIRKALAEMMEAKEMQGLVLDLRDNPGGVLQEAVKIIDKFIEPGIKVVDIRGRVADYNQTFNTREPVMFEKPVVLLMNEGSASASEVVAGALQDLDRALIVGERSFGKGLVQVVKPLPYNTSLKITISRYYIPSGRSIQSVQYTHQGRNAVVMNQADSVRKEFKTRNGRAVYEGRGIDPDITTSREKPDILEIALMQQGMYFDFATEYESSHDQFNEPALPNEVFESFKEFLDEQGFSYTTDSEKYLKNLSEQLAEVEGAASSLQSIEASINKKKQADFEEAEDQIRRRLYLELVSRYQGQSGRVKAGLKSDPDVLKALEYISEPEDLKKLLSGN</sequence>
<reference evidence="8 9" key="1">
    <citation type="submission" date="2017-05" db="EMBL/GenBank/DDBJ databases">
        <authorList>
            <person name="Varghese N."/>
            <person name="Submissions S."/>
        </authorList>
    </citation>
    <scope>NUCLEOTIDE SEQUENCE [LARGE SCALE GENOMIC DNA]</scope>
    <source>
        <strain evidence="8 9">DSM 21985</strain>
    </source>
</reference>
<evidence type="ECO:0000256" key="1">
    <source>
        <dbReference type="ARBA" id="ARBA00009179"/>
    </source>
</evidence>
<dbReference type="CDD" id="cd06782">
    <property type="entry name" value="cpPDZ_CPP-like"/>
    <property type="match status" value="1"/>
</dbReference>
<protein>
    <submittedName>
        <fullName evidence="8">Carboxyl-terminal processing protease</fullName>
    </submittedName>
</protein>
<dbReference type="PANTHER" id="PTHR32060">
    <property type="entry name" value="TAIL-SPECIFIC PROTEASE"/>
    <property type="match status" value="1"/>
</dbReference>
<dbReference type="InterPro" id="IPR041489">
    <property type="entry name" value="PDZ_6"/>
</dbReference>
<dbReference type="OrthoDB" id="9812068at2"/>
<evidence type="ECO:0000256" key="2">
    <source>
        <dbReference type="ARBA" id="ARBA00022670"/>
    </source>
</evidence>
<dbReference type="Pfam" id="PF03572">
    <property type="entry name" value="Peptidase_S41"/>
    <property type="match status" value="1"/>
</dbReference>
<dbReference type="InterPro" id="IPR055210">
    <property type="entry name" value="CtpA/B_N"/>
</dbReference>
<proteinExistence type="inferred from homology"/>
<dbReference type="PROSITE" id="PS50106">
    <property type="entry name" value="PDZ"/>
    <property type="match status" value="1"/>
</dbReference>
<keyword evidence="3 5" id="KW-0378">Hydrolase</keyword>
<dbReference type="Proteomes" id="UP000317557">
    <property type="component" value="Unassembled WGS sequence"/>
</dbReference>
<dbReference type="SMART" id="SM00228">
    <property type="entry name" value="PDZ"/>
    <property type="match status" value="1"/>
</dbReference>
<dbReference type="FunFam" id="2.30.42.10:FF:000063">
    <property type="entry name" value="Peptidase, S41 family"/>
    <property type="match status" value="1"/>
</dbReference>
<dbReference type="Pfam" id="PF22694">
    <property type="entry name" value="CtpB_N-like"/>
    <property type="match status" value="1"/>
</dbReference>
<feature type="chain" id="PRO_5021919035" evidence="6">
    <location>
        <begin position="26"/>
        <end position="549"/>
    </location>
</feature>
<evidence type="ECO:0000256" key="4">
    <source>
        <dbReference type="ARBA" id="ARBA00022825"/>
    </source>
</evidence>
<dbReference type="InterPro" id="IPR004447">
    <property type="entry name" value="Peptidase_S41A"/>
</dbReference>
<keyword evidence="4 5" id="KW-0720">Serine protease</keyword>
<dbReference type="Gene3D" id="2.30.42.10">
    <property type="match status" value="1"/>
</dbReference>
<keyword evidence="6" id="KW-0732">Signal</keyword>
<evidence type="ECO:0000256" key="5">
    <source>
        <dbReference type="RuleBase" id="RU004404"/>
    </source>
</evidence>
<evidence type="ECO:0000256" key="6">
    <source>
        <dbReference type="SAM" id="SignalP"/>
    </source>
</evidence>
<dbReference type="InterPro" id="IPR036034">
    <property type="entry name" value="PDZ_sf"/>
</dbReference>
<evidence type="ECO:0000259" key="7">
    <source>
        <dbReference type="PROSITE" id="PS50106"/>
    </source>
</evidence>
<name>A0A521EQD5_9BACT</name>
<dbReference type="SUPFAM" id="SSF52096">
    <property type="entry name" value="ClpP/crotonase"/>
    <property type="match status" value="1"/>
</dbReference>
<feature type="signal peptide" evidence="6">
    <location>
        <begin position="1"/>
        <end position="25"/>
    </location>
</feature>
<dbReference type="NCBIfam" id="TIGR00225">
    <property type="entry name" value="prc"/>
    <property type="match status" value="1"/>
</dbReference>